<organism evidence="2 3">
    <name type="scientific">Hypsibius exemplaris</name>
    <name type="common">Freshwater tardigrade</name>
    <dbReference type="NCBI Taxonomy" id="2072580"/>
    <lineage>
        <taxon>Eukaryota</taxon>
        <taxon>Metazoa</taxon>
        <taxon>Ecdysozoa</taxon>
        <taxon>Tardigrada</taxon>
        <taxon>Eutardigrada</taxon>
        <taxon>Parachela</taxon>
        <taxon>Hypsibioidea</taxon>
        <taxon>Hypsibiidae</taxon>
        <taxon>Hypsibius</taxon>
    </lineage>
</organism>
<feature type="compositionally biased region" description="Basic and acidic residues" evidence="1">
    <location>
        <begin position="488"/>
        <end position="537"/>
    </location>
</feature>
<feature type="region of interest" description="Disordered" evidence="1">
    <location>
        <begin position="190"/>
        <end position="212"/>
    </location>
</feature>
<evidence type="ECO:0000256" key="1">
    <source>
        <dbReference type="SAM" id="MobiDB-lite"/>
    </source>
</evidence>
<dbReference type="EMBL" id="MTYJ01000008">
    <property type="protein sequence ID" value="OQV24205.1"/>
    <property type="molecule type" value="Genomic_DNA"/>
</dbReference>
<feature type="region of interest" description="Disordered" evidence="1">
    <location>
        <begin position="393"/>
        <end position="591"/>
    </location>
</feature>
<feature type="compositionally biased region" description="Basic residues" evidence="1">
    <location>
        <begin position="456"/>
        <end position="466"/>
    </location>
</feature>
<evidence type="ECO:0000313" key="2">
    <source>
        <dbReference type="EMBL" id="OQV24205.1"/>
    </source>
</evidence>
<feature type="compositionally biased region" description="Basic and acidic residues" evidence="1">
    <location>
        <begin position="467"/>
        <end position="479"/>
    </location>
</feature>
<feature type="compositionally biased region" description="Basic residues" evidence="1">
    <location>
        <begin position="410"/>
        <end position="420"/>
    </location>
</feature>
<feature type="compositionally biased region" description="Polar residues" evidence="1">
    <location>
        <begin position="635"/>
        <end position="647"/>
    </location>
</feature>
<keyword evidence="3" id="KW-1185">Reference proteome</keyword>
<gene>
    <name evidence="2" type="ORF">BV898_02152</name>
</gene>
<reference evidence="3" key="1">
    <citation type="submission" date="2017-01" db="EMBL/GenBank/DDBJ databases">
        <title>Comparative genomics of anhydrobiosis in the tardigrade Hypsibius dujardini.</title>
        <authorList>
            <person name="Yoshida Y."/>
            <person name="Koutsovoulos G."/>
            <person name="Laetsch D."/>
            <person name="Stevens L."/>
            <person name="Kumar S."/>
            <person name="Horikawa D."/>
            <person name="Ishino K."/>
            <person name="Komine S."/>
            <person name="Tomita M."/>
            <person name="Blaxter M."/>
            <person name="Arakawa K."/>
        </authorList>
    </citation>
    <scope>NUCLEOTIDE SEQUENCE [LARGE SCALE GENOMIC DNA]</scope>
    <source>
        <strain evidence="3">Z151</strain>
    </source>
</reference>
<feature type="compositionally biased region" description="Polar residues" evidence="1">
    <location>
        <begin position="801"/>
        <end position="814"/>
    </location>
</feature>
<evidence type="ECO:0000313" key="3">
    <source>
        <dbReference type="Proteomes" id="UP000192578"/>
    </source>
</evidence>
<comment type="caution">
    <text evidence="2">The sequence shown here is derived from an EMBL/GenBank/DDBJ whole genome shotgun (WGS) entry which is preliminary data.</text>
</comment>
<feature type="compositionally biased region" description="Low complexity" evidence="1">
    <location>
        <begin position="197"/>
        <end position="208"/>
    </location>
</feature>
<evidence type="ECO:0008006" key="4">
    <source>
        <dbReference type="Google" id="ProtNLM"/>
    </source>
</evidence>
<protein>
    <recommendedName>
        <fullName evidence="4">PWI domain-containing protein</fullName>
    </recommendedName>
</protein>
<name>A0A1W0X9J4_HYPEX</name>
<dbReference type="Proteomes" id="UP000192578">
    <property type="component" value="Unassembled WGS sequence"/>
</dbReference>
<feature type="compositionally biased region" description="Basic and acidic residues" evidence="1">
    <location>
        <begin position="88"/>
        <end position="99"/>
    </location>
</feature>
<feature type="compositionally biased region" description="Basic residues" evidence="1">
    <location>
        <begin position="118"/>
        <end position="130"/>
    </location>
</feature>
<accession>A0A1W0X9J4</accession>
<feature type="region of interest" description="Disordered" evidence="1">
    <location>
        <begin position="786"/>
        <end position="814"/>
    </location>
</feature>
<dbReference type="AlphaFoldDB" id="A0A1W0X9J4"/>
<feature type="compositionally biased region" description="Polar residues" evidence="1">
    <location>
        <begin position="538"/>
        <end position="591"/>
    </location>
</feature>
<proteinExistence type="predicted"/>
<sequence>MHPSLKGLSKRVGEKIWDQINAKLKELTGRERIDKSVVDYVFVLFDPSNSQHVLTSKLTEFLGDKTDPFVDWFAKLVSQEYNQLSKGERRLSATHRDDLPLASGSSTREHIATPSPIRQRRLSPRPRRRSPSPPFNAYPRRPTYKPPLSHREFSRLTVIKPRLYVSAAHDHRHDFIKLWDSFGKGHLPKADNTARDSTNATSSQTSTTLVCNGDIPLPSGDESRESSVGVVVDEYISEPVDMEIDVEPSSLEKKKAEKPSPVKVSFSLGGLKRGPAAAFAGAEMEILPVRSLPKPSLVELAVAEKVAVPDKVLEQATDLISLVGQHEVWPKVSMLPVSVPMEIPEPVIIIKAEEVIDIPLPVAEVDVPNPVAVVTPVVESVSSVIVKEEVTVESAGGEGDRKKSLVRTSRFTRKRTRSRSPSRGGGGEDRRKISRRSPSRERGRDGRRERSGDRAARRRSSDRRGRRLDSRERRSERRSPERRRSKGRRSDRDRDYDDRRRSRDTFRRRSSARQDSRADSRPPSRGERMPSRNERQSPTRPSTEKASPNDQRRLSVTNTPQPLGSAGSTGNCSRQPSPSTGKIPSRSNSSAQPIAALTQTSMRDNLNSHIQTMPTPNFQRNDNNNIHIPLLQKDPLTTSPTPLNTEQELPLPKDPHFPPVAATVTGDYPVPLILAGIGPVLFWPYYLVDTSIALLPYLILQKPPDASSVEHLICVPQTVDPIPLLLSGCPPGFTPLNLTSIPTYDPTRAIPPPPPSSVAPMNQPTKPAIQKLIRIQQKERERLKRQRAEKEKLLQPVFDTPTPTSESLSSKTTNPFEEKELRAALDGEGLGMRSVTPQMETVLVTSGEQVVVSEAAV</sequence>
<feature type="region of interest" description="Disordered" evidence="1">
    <location>
        <begin position="632"/>
        <end position="654"/>
    </location>
</feature>
<feature type="region of interest" description="Disordered" evidence="1">
    <location>
        <begin position="88"/>
        <end position="149"/>
    </location>
</feature>
<feature type="compositionally biased region" description="Basic and acidic residues" evidence="1">
    <location>
        <begin position="438"/>
        <end position="455"/>
    </location>
</feature>